<evidence type="ECO:0008006" key="3">
    <source>
        <dbReference type="Google" id="ProtNLM"/>
    </source>
</evidence>
<dbReference type="EMBL" id="JAUSRE010000022">
    <property type="protein sequence ID" value="MDP9890016.1"/>
    <property type="molecule type" value="Genomic_DNA"/>
</dbReference>
<protein>
    <recommendedName>
        <fullName evidence="3">DUF4913 domain-containing protein</fullName>
    </recommendedName>
</protein>
<evidence type="ECO:0000313" key="1">
    <source>
        <dbReference type="EMBL" id="MDP9890016.1"/>
    </source>
</evidence>
<evidence type="ECO:0000313" key="2">
    <source>
        <dbReference type="Proteomes" id="UP001226577"/>
    </source>
</evidence>
<dbReference type="Pfam" id="PF16259">
    <property type="entry name" value="DUF4913"/>
    <property type="match status" value="1"/>
</dbReference>
<reference evidence="1 2" key="1">
    <citation type="submission" date="2023-07" db="EMBL/GenBank/DDBJ databases">
        <title>Sorghum-associated microbial communities from plants grown in Nebraska, USA.</title>
        <authorList>
            <person name="Schachtman D."/>
        </authorList>
    </citation>
    <scope>NUCLEOTIDE SEQUENCE [LARGE SCALE GENOMIC DNA]</scope>
    <source>
        <strain evidence="1 2">CC222</strain>
    </source>
</reference>
<dbReference type="RefSeq" id="WP_306971357.1">
    <property type="nucleotide sequence ID" value="NZ_JAUSRE010000022.1"/>
</dbReference>
<proteinExistence type="predicted"/>
<dbReference type="Proteomes" id="UP001226577">
    <property type="component" value="Unassembled WGS sequence"/>
</dbReference>
<sequence length="194" mass="21910">MTDETHEPLPSAPEGGEMLAAEGIEEVLVEHEERLTVLQGSVEAMGQAVEDLLASPPKKTPAPWNWKELDGEKSVALMEALREWVDWINDRYGVSDSSRIYGCWYRHAPVVEELTAAWLSWRAANYGHKDPVTDPASWHRDIFWPMLERIASKPWGLSNCHTEHVDPRPSFRDSTDDKFTEFLAELGGKEPATA</sequence>
<comment type="caution">
    <text evidence="1">The sequence shown here is derived from an EMBL/GenBank/DDBJ whole genome shotgun (WGS) entry which is preliminary data.</text>
</comment>
<keyword evidence="2" id="KW-1185">Reference proteome</keyword>
<name>A0ABT9RXP3_9MICC</name>
<dbReference type="InterPro" id="IPR032584">
    <property type="entry name" value="DUF4913"/>
</dbReference>
<accession>A0ABT9RXP3</accession>
<organism evidence="1 2">
    <name type="scientific">Pseudarthrobacter enclensis</name>
    <dbReference type="NCBI Taxonomy" id="993070"/>
    <lineage>
        <taxon>Bacteria</taxon>
        <taxon>Bacillati</taxon>
        <taxon>Actinomycetota</taxon>
        <taxon>Actinomycetes</taxon>
        <taxon>Micrococcales</taxon>
        <taxon>Micrococcaceae</taxon>
        <taxon>Pseudarthrobacter</taxon>
    </lineage>
</organism>
<gene>
    <name evidence="1" type="ORF">J2X98_003628</name>
</gene>